<evidence type="ECO:0000256" key="9">
    <source>
        <dbReference type="SAM" id="Phobius"/>
    </source>
</evidence>
<dbReference type="InterPro" id="IPR050445">
    <property type="entry name" value="Bact_polysacc_biosynth/exp"/>
</dbReference>
<dbReference type="InterPro" id="IPR017746">
    <property type="entry name" value="Cellulose_synthase_operon_BcsQ"/>
</dbReference>
<feature type="transmembrane region" description="Helical" evidence="9">
    <location>
        <begin position="175"/>
        <end position="196"/>
    </location>
</feature>
<evidence type="ECO:0000313" key="11">
    <source>
        <dbReference type="EMBL" id="SDC48996.1"/>
    </source>
</evidence>
<dbReference type="GO" id="GO:0005886">
    <property type="term" value="C:plasma membrane"/>
    <property type="evidence" value="ECO:0007669"/>
    <property type="project" value="UniProtKB-SubCell"/>
</dbReference>
<dbReference type="SUPFAM" id="SSF52540">
    <property type="entry name" value="P-loop containing nucleoside triphosphate hydrolases"/>
    <property type="match status" value="1"/>
</dbReference>
<gene>
    <name evidence="11" type="ORF">SAMN05216418_2358</name>
</gene>
<dbReference type="InterPro" id="IPR005702">
    <property type="entry name" value="Wzc-like_C"/>
</dbReference>
<keyword evidence="8 9" id="KW-0472">Membrane</keyword>
<dbReference type="CDD" id="cd05387">
    <property type="entry name" value="BY-kinase"/>
    <property type="match status" value="1"/>
</dbReference>
<keyword evidence="5" id="KW-0547">Nucleotide-binding</keyword>
<sequence>MGLREYGRLLRKGWLTISIFVAVGLAAAAAVTVTAVPEYRAQTTVLVSLTTASSQSTAEVGASFQSAEARVPSYVALATSASVLEPVISRLGLDMSVSELASEITAAPMPNTAIMTIDVVDSDGERAAQIADTVAASLTQYVRDLEGTSDGGPSRVNLRLLESTPVPADPLTPDLPVYLLIGGATGLIIGIGIVALRHLRDGRIRSAADVAAGTDMTVVESLPYDPALRKGPELVDEDGAVAESLRMLRTTLLYGTPSVPRVVLVTSARDGDGKSVVVAGLASSIAQLGRSVLVVDANLRSPAMGDVFRTPRGAPTLVQLLGSPALPAVNLLARTAEGVTVIPAGRTTNNPSNLVGTPAMEQLLSQLAKRFDHVLVDSPAVLTATDSVLLSKLADATLLVAGVGVSATADLTTAAERLRAVRSGVLGVVVTRAPKGSPAPTAPGVPFA</sequence>
<accession>A0A1G6M215</accession>
<evidence type="ECO:0000256" key="4">
    <source>
        <dbReference type="ARBA" id="ARBA00022692"/>
    </source>
</evidence>
<name>A0A1G6M215_9MICO</name>
<reference evidence="11 12" key="1">
    <citation type="submission" date="2016-09" db="EMBL/GenBank/DDBJ databases">
        <authorList>
            <person name="Capua I."/>
            <person name="De Benedictis P."/>
            <person name="Joannis T."/>
            <person name="Lombin L.H."/>
            <person name="Cattoli G."/>
        </authorList>
    </citation>
    <scope>NUCLEOTIDE SEQUENCE [LARGE SCALE GENOMIC DNA]</scope>
    <source>
        <strain evidence="11 12">NIO-1002</strain>
    </source>
</reference>
<dbReference type="EMBL" id="FMYG01000005">
    <property type="protein sequence ID" value="SDC48996.1"/>
    <property type="molecule type" value="Genomic_DNA"/>
</dbReference>
<evidence type="ECO:0000256" key="5">
    <source>
        <dbReference type="ARBA" id="ARBA00022741"/>
    </source>
</evidence>
<dbReference type="PANTHER" id="PTHR32309:SF31">
    <property type="entry name" value="CAPSULAR EXOPOLYSACCHARIDE FAMILY"/>
    <property type="match status" value="1"/>
</dbReference>
<feature type="domain" description="Polysaccharide chain length determinant N-terminal" evidence="10">
    <location>
        <begin position="3"/>
        <end position="90"/>
    </location>
</feature>
<dbReference type="RefSeq" id="WP_074615920.1">
    <property type="nucleotide sequence ID" value="NZ_FMYG01000005.1"/>
</dbReference>
<evidence type="ECO:0000256" key="1">
    <source>
        <dbReference type="ARBA" id="ARBA00004651"/>
    </source>
</evidence>
<evidence type="ECO:0000256" key="7">
    <source>
        <dbReference type="ARBA" id="ARBA00022989"/>
    </source>
</evidence>
<evidence type="ECO:0000259" key="10">
    <source>
        <dbReference type="Pfam" id="PF02706"/>
    </source>
</evidence>
<dbReference type="GO" id="GO:0004713">
    <property type="term" value="F:protein tyrosine kinase activity"/>
    <property type="evidence" value="ECO:0007669"/>
    <property type="project" value="TreeGrafter"/>
</dbReference>
<evidence type="ECO:0000256" key="8">
    <source>
        <dbReference type="ARBA" id="ARBA00023136"/>
    </source>
</evidence>
<feature type="transmembrane region" description="Helical" evidence="9">
    <location>
        <begin position="12"/>
        <end position="36"/>
    </location>
</feature>
<keyword evidence="6" id="KW-0067">ATP-binding</keyword>
<protein>
    <submittedName>
        <fullName evidence="11">Capsular exopolysaccharide family</fullName>
    </submittedName>
</protein>
<evidence type="ECO:0000256" key="2">
    <source>
        <dbReference type="ARBA" id="ARBA00006683"/>
    </source>
</evidence>
<dbReference type="Gene3D" id="3.40.50.300">
    <property type="entry name" value="P-loop containing nucleotide triphosphate hydrolases"/>
    <property type="match status" value="1"/>
</dbReference>
<proteinExistence type="inferred from homology"/>
<dbReference type="AlphaFoldDB" id="A0A1G6M215"/>
<dbReference type="Proteomes" id="UP000183203">
    <property type="component" value="Unassembled WGS sequence"/>
</dbReference>
<dbReference type="Pfam" id="PF02706">
    <property type="entry name" value="Wzz"/>
    <property type="match status" value="1"/>
</dbReference>
<evidence type="ECO:0000256" key="3">
    <source>
        <dbReference type="ARBA" id="ARBA00022475"/>
    </source>
</evidence>
<evidence type="ECO:0000256" key="6">
    <source>
        <dbReference type="ARBA" id="ARBA00022840"/>
    </source>
</evidence>
<dbReference type="InterPro" id="IPR027417">
    <property type="entry name" value="P-loop_NTPase"/>
</dbReference>
<organism evidence="11 12">
    <name type="scientific">Microbacterium enclense</name>
    <dbReference type="NCBI Taxonomy" id="993073"/>
    <lineage>
        <taxon>Bacteria</taxon>
        <taxon>Bacillati</taxon>
        <taxon>Actinomycetota</taxon>
        <taxon>Actinomycetes</taxon>
        <taxon>Micrococcales</taxon>
        <taxon>Microbacteriaceae</taxon>
        <taxon>Microbacterium</taxon>
    </lineage>
</organism>
<dbReference type="STRING" id="993073.AS029_10440"/>
<keyword evidence="3" id="KW-1003">Cell membrane</keyword>
<evidence type="ECO:0000313" key="12">
    <source>
        <dbReference type="Proteomes" id="UP000183203"/>
    </source>
</evidence>
<dbReference type="Pfam" id="PF06564">
    <property type="entry name" value="CBP_BcsQ"/>
    <property type="match status" value="1"/>
</dbReference>
<keyword evidence="4 9" id="KW-0812">Transmembrane</keyword>
<dbReference type="InterPro" id="IPR003856">
    <property type="entry name" value="LPS_length_determ_N"/>
</dbReference>
<keyword evidence="7 9" id="KW-1133">Transmembrane helix</keyword>
<dbReference type="PANTHER" id="PTHR32309">
    <property type="entry name" value="TYROSINE-PROTEIN KINASE"/>
    <property type="match status" value="1"/>
</dbReference>
<comment type="subcellular location">
    <subcellularLocation>
        <location evidence="1">Cell membrane</location>
        <topology evidence="1">Multi-pass membrane protein</topology>
    </subcellularLocation>
</comment>
<comment type="similarity">
    <text evidence="2">Belongs to the CpsC/CapA family.</text>
</comment>